<dbReference type="Gene3D" id="3.90.170.10">
    <property type="entry name" value="Adenylosuccinate Synthetase, subunit A, domain 3"/>
    <property type="match status" value="1"/>
</dbReference>
<dbReference type="InterPro" id="IPR027417">
    <property type="entry name" value="P-loop_NTPase"/>
</dbReference>
<feature type="binding site" evidence="8">
    <location>
        <begin position="386"/>
        <end position="388"/>
    </location>
    <ligand>
        <name>GTP</name>
        <dbReference type="ChEBI" id="CHEBI:37565"/>
    </ligand>
</feature>
<dbReference type="InterPro" id="IPR001114">
    <property type="entry name" value="Adenylosuccinate_synthetase"/>
</dbReference>
<keyword evidence="8" id="KW-0963">Cytoplasm</keyword>
<feature type="binding site" description="in other chain" evidence="8">
    <location>
        <position position="290"/>
    </location>
    <ligand>
        <name>IMP</name>
        <dbReference type="ChEBI" id="CHEBI:58053"/>
        <note>ligand shared between dimeric partners</note>
    </ligand>
</feature>
<dbReference type="Pfam" id="PF00709">
    <property type="entry name" value="Adenylsucc_synt"/>
    <property type="match status" value="1"/>
</dbReference>
<evidence type="ECO:0000256" key="7">
    <source>
        <dbReference type="ARBA" id="ARBA00023134"/>
    </source>
</evidence>
<dbReference type="Gene3D" id="3.40.440.10">
    <property type="entry name" value="Adenylosuccinate Synthetase, subunit A, domain 1"/>
    <property type="match status" value="1"/>
</dbReference>
<feature type="active site" description="Proton donor" evidence="8">
    <location>
        <position position="40"/>
    </location>
</feature>
<evidence type="ECO:0000256" key="1">
    <source>
        <dbReference type="ARBA" id="ARBA00011738"/>
    </source>
</evidence>
<dbReference type="InterPro" id="IPR042111">
    <property type="entry name" value="Adenylosuccinate_synth_dom3"/>
</dbReference>
<dbReference type="GO" id="GO:0046040">
    <property type="term" value="P:IMP metabolic process"/>
    <property type="evidence" value="ECO:0007669"/>
    <property type="project" value="TreeGrafter"/>
</dbReference>
<feature type="binding site" description="in other chain" evidence="8">
    <location>
        <begin position="12"/>
        <end position="15"/>
    </location>
    <ligand>
        <name>IMP</name>
        <dbReference type="ChEBI" id="CHEBI:58053"/>
        <note>ligand shared between dimeric partners</note>
    </ligand>
</feature>
<dbReference type="Proteomes" id="UP000006558">
    <property type="component" value="Chromosome"/>
</dbReference>
<proteinExistence type="inferred from homology"/>
<dbReference type="GO" id="GO:0000287">
    <property type="term" value="F:magnesium ion binding"/>
    <property type="evidence" value="ECO:0007669"/>
    <property type="project" value="UniProtKB-UniRule"/>
</dbReference>
<dbReference type="Gene3D" id="1.10.300.10">
    <property type="entry name" value="Adenylosuccinate Synthetase, subunit A, domain 2"/>
    <property type="match status" value="1"/>
</dbReference>
<dbReference type="GO" id="GO:0004019">
    <property type="term" value="F:adenylosuccinate synthase activity"/>
    <property type="evidence" value="ECO:0007669"/>
    <property type="project" value="UniProtKB-UniRule"/>
</dbReference>
<keyword evidence="2 8" id="KW-0436">Ligase</keyword>
<keyword evidence="4 8" id="KW-0547">Nucleotide-binding</keyword>
<feature type="binding site" evidence="8">
    <location>
        <begin position="318"/>
        <end position="320"/>
    </location>
    <ligand>
        <name>GTP</name>
        <dbReference type="ChEBI" id="CHEBI:37565"/>
    </ligand>
</feature>
<dbReference type="SUPFAM" id="SSF52540">
    <property type="entry name" value="P-loop containing nucleoside triphosphate hydrolases"/>
    <property type="match status" value="1"/>
</dbReference>
<evidence type="ECO:0000259" key="10">
    <source>
        <dbReference type="PROSITE" id="PS00300"/>
    </source>
</evidence>
<comment type="pathway">
    <text evidence="8 9">Purine metabolism; AMP biosynthesis via de novo pathway; AMP from IMP: step 1/2.</text>
</comment>
<dbReference type="GO" id="GO:0005737">
    <property type="term" value="C:cytoplasm"/>
    <property type="evidence" value="ECO:0007669"/>
    <property type="project" value="UniProtKB-SubCell"/>
</dbReference>
<feature type="binding site" description="in other chain" evidence="8">
    <location>
        <position position="227"/>
    </location>
    <ligand>
        <name>IMP</name>
        <dbReference type="ChEBI" id="CHEBI:58053"/>
        <note>ligand shared between dimeric partners</note>
    </ligand>
</feature>
<comment type="function">
    <text evidence="8">Plays an important role in the de novo pathway of purine nucleotide biosynthesis. Catalyzes the first committed step in the biosynthesis of AMP from IMP.</text>
</comment>
<dbReference type="NCBIfam" id="TIGR00184">
    <property type="entry name" value="purA"/>
    <property type="match status" value="1"/>
</dbReference>
<keyword evidence="7 8" id="KW-0342">GTP-binding</keyword>
<dbReference type="EMBL" id="CP000702">
    <property type="protein sequence ID" value="ABQ47652.1"/>
    <property type="molecule type" value="Genomic_DNA"/>
</dbReference>
<feature type="binding site" description="in other chain" evidence="8">
    <location>
        <position position="125"/>
    </location>
    <ligand>
        <name>IMP</name>
        <dbReference type="ChEBI" id="CHEBI:58053"/>
        <note>ligand shared between dimeric partners</note>
    </ligand>
</feature>
<evidence type="ECO:0000256" key="6">
    <source>
        <dbReference type="ARBA" id="ARBA00022842"/>
    </source>
</evidence>
<dbReference type="PROSITE" id="PS01266">
    <property type="entry name" value="ADENYLOSUCCIN_SYN_1"/>
    <property type="match status" value="1"/>
</dbReference>
<keyword evidence="6 8" id="KW-0460">Magnesium</keyword>
<dbReference type="AlphaFoldDB" id="A5IN79"/>
<evidence type="ECO:0000256" key="4">
    <source>
        <dbReference type="ARBA" id="ARBA00022741"/>
    </source>
</evidence>
<evidence type="ECO:0000256" key="5">
    <source>
        <dbReference type="ARBA" id="ARBA00022755"/>
    </source>
</evidence>
<keyword evidence="5 8" id="KW-0658">Purine biosynthesis</keyword>
<evidence type="ECO:0000313" key="12">
    <source>
        <dbReference type="Proteomes" id="UP000006558"/>
    </source>
</evidence>
<evidence type="ECO:0000313" key="11">
    <source>
        <dbReference type="EMBL" id="ABQ47652.1"/>
    </source>
</evidence>
<dbReference type="InterPro" id="IPR000897">
    <property type="entry name" value="SRP54_GTPase_dom"/>
</dbReference>
<feature type="binding site" evidence="8">
    <location>
        <begin position="286"/>
        <end position="292"/>
    </location>
    <ligand>
        <name>substrate</name>
    </ligand>
</feature>
<dbReference type="HOGENOM" id="CLU_029848_0_0_0"/>
<gene>
    <name evidence="8" type="primary">purA</name>
    <name evidence="11" type="ordered locus">Tpet_1647</name>
</gene>
<dbReference type="InterPro" id="IPR042109">
    <property type="entry name" value="Adenylosuccinate_synth_dom1"/>
</dbReference>
<keyword evidence="3 8" id="KW-0479">Metal-binding</keyword>
<dbReference type="GO" id="GO:0005525">
    <property type="term" value="F:GTP binding"/>
    <property type="evidence" value="ECO:0007669"/>
    <property type="project" value="UniProtKB-UniRule"/>
</dbReference>
<protein>
    <recommendedName>
        <fullName evidence="8 9">Adenylosuccinate synthetase</fullName>
        <shortName evidence="8">AMPSase</shortName>
        <shortName evidence="8">AdSS</shortName>
        <ecNumber evidence="8 9">6.3.4.4</ecNumber>
    </recommendedName>
    <alternativeName>
        <fullName evidence="8">IMP--aspartate ligase</fullName>
    </alternativeName>
</protein>
<comment type="subunit">
    <text evidence="1 8">Homodimer.</text>
</comment>
<evidence type="ECO:0000256" key="9">
    <source>
        <dbReference type="RuleBase" id="RU000520"/>
    </source>
</evidence>
<sequence length="397" mass="44547">MNRVVVGLQWGDEGKGKVVTYLSRYHDIVARFSGGANAGHTVNYGDFKVIHHLLPSADFTKNKGIAIGSGVLLDPQVLTEELRELKEKFPDYSGEIFISESAHVVLPVHKEMDRIIDEVLKIGTTKRGIGPACADRVMRVNVRVAELGNEEKLRYFLEKNLSLKKIYGVDFDTEKMMEDLSAFYETIKDFVVSPIQLKKILEKKSVLFEGTQGVLLDLDVGTYPYVTSMNCSSSGVSAGMGFPMEVDEVLGVFKAYTTRVGEGPFPTELTGEEGEKLRKAGHEYGSTTGRPRRCGWLDLPLLRYAIEIAGVDSLIMTKADVLNGFEKIKVCVRYSDGRDLASLRDLEKKEPIYEIFDGWKSLEDKNFERFVDFIERETGRPVKYISTGEKLEDIVEV</sequence>
<dbReference type="RefSeq" id="WP_011944061.1">
    <property type="nucleotide sequence ID" value="NC_009486.1"/>
</dbReference>
<dbReference type="eggNOG" id="COG0104">
    <property type="taxonomic scope" value="Bacteria"/>
</dbReference>
<dbReference type="UniPathway" id="UPA00075">
    <property type="reaction ID" value="UER00335"/>
</dbReference>
<feature type="binding site" description="in other chain" evidence="8">
    <location>
        <begin position="37"/>
        <end position="40"/>
    </location>
    <ligand>
        <name>IMP</name>
        <dbReference type="ChEBI" id="CHEBI:58053"/>
        <note>ligand shared between dimeric partners</note>
    </ligand>
</feature>
<feature type="binding site" evidence="8">
    <location>
        <position position="139"/>
    </location>
    <ligand>
        <name>IMP</name>
        <dbReference type="ChEBI" id="CHEBI:58053"/>
        <note>ligand shared between dimeric partners</note>
    </ligand>
</feature>
<feature type="binding site" evidence="8">
    <location>
        <position position="39"/>
    </location>
    <ligand>
        <name>Mg(2+)</name>
        <dbReference type="ChEBI" id="CHEBI:18420"/>
    </ligand>
</feature>
<evidence type="ECO:0000256" key="3">
    <source>
        <dbReference type="ARBA" id="ARBA00022723"/>
    </source>
</evidence>
<comment type="cofactor">
    <cofactor evidence="8">
        <name>Mg(2+)</name>
        <dbReference type="ChEBI" id="CHEBI:18420"/>
    </cofactor>
    <text evidence="8">Binds 1 Mg(2+) ion per subunit.</text>
</comment>
<evidence type="ECO:0000256" key="2">
    <source>
        <dbReference type="ARBA" id="ARBA00022598"/>
    </source>
</evidence>
<dbReference type="GO" id="GO:0006614">
    <property type="term" value="P:SRP-dependent cotranslational protein targeting to membrane"/>
    <property type="evidence" value="ECO:0007669"/>
    <property type="project" value="InterPro"/>
</dbReference>
<dbReference type="PANTHER" id="PTHR11846:SF0">
    <property type="entry name" value="ADENYLOSUCCINATE SYNTHETASE"/>
    <property type="match status" value="1"/>
</dbReference>
<dbReference type="GO" id="GO:0044208">
    <property type="term" value="P:'de novo' AMP biosynthetic process"/>
    <property type="evidence" value="ECO:0007669"/>
    <property type="project" value="UniProtKB-UniRule"/>
</dbReference>
<dbReference type="HAMAP" id="MF_00011">
    <property type="entry name" value="Adenylosucc_synth"/>
    <property type="match status" value="1"/>
</dbReference>
<feature type="binding site" evidence="8">
    <location>
        <begin position="39"/>
        <end position="41"/>
    </location>
    <ligand>
        <name>GTP</name>
        <dbReference type="ChEBI" id="CHEBI:37565"/>
    </ligand>
</feature>
<organism evidence="11 12">
    <name type="scientific">Thermotoga petrophila (strain ATCC BAA-488 / DSM 13995 / JCM 10881 / RKU-1)</name>
    <dbReference type="NCBI Taxonomy" id="390874"/>
    <lineage>
        <taxon>Bacteria</taxon>
        <taxon>Thermotogati</taxon>
        <taxon>Thermotogota</taxon>
        <taxon>Thermotogae</taxon>
        <taxon>Thermotogales</taxon>
        <taxon>Thermotogaceae</taxon>
        <taxon>Thermotoga</taxon>
    </lineage>
</organism>
<comment type="similarity">
    <text evidence="8 9">Belongs to the adenylosuccinate synthetase family.</text>
</comment>
<dbReference type="EC" id="6.3.4.4" evidence="8 9"/>
<evidence type="ECO:0000256" key="8">
    <source>
        <dbReference type="HAMAP-Rule" id="MF_00011"/>
    </source>
</evidence>
<feature type="binding site" evidence="8">
    <location>
        <position position="292"/>
    </location>
    <ligand>
        <name>GTP</name>
        <dbReference type="ChEBI" id="CHEBI:37565"/>
    </ligand>
</feature>
<dbReference type="KEGG" id="tpt:Tpet_1647"/>
<reference evidence="11 12" key="2">
    <citation type="journal article" date="2009" name="Proc. Natl. Acad. Sci. U.S.A.">
        <title>On the chimeric nature, thermophilic origin, and phylogenetic placement of the Thermotogales.</title>
        <authorList>
            <person name="Zhaxybayeva O."/>
            <person name="Swithers K.S."/>
            <person name="Lapierre P."/>
            <person name="Fournier G.P."/>
            <person name="Bickhart D.M."/>
            <person name="DeBoy R.T."/>
            <person name="Nelson K.E."/>
            <person name="Nesbo C.L."/>
            <person name="Doolittle W.F."/>
            <person name="Gogarten J.P."/>
            <person name="Noll K.M."/>
        </authorList>
    </citation>
    <scope>NUCLEOTIDE SEQUENCE [LARGE SCALE GENOMIC DNA]</scope>
    <source>
        <strain evidence="12">ATCC BAA-488 / DSM 13995 / JCM 10881 / RKU-1</strain>
    </source>
</reference>
<dbReference type="NCBIfam" id="NF010355">
    <property type="entry name" value="PRK13783.1"/>
    <property type="match status" value="1"/>
</dbReference>
<dbReference type="InterPro" id="IPR042110">
    <property type="entry name" value="Adenylosuccinate_synth_dom2"/>
</dbReference>
<feature type="binding site" evidence="8">
    <location>
        <position position="12"/>
    </location>
    <ligand>
        <name>Mg(2+)</name>
        <dbReference type="ChEBI" id="CHEBI:18420"/>
    </ligand>
</feature>
<feature type="domain" description="SRP54-type proteins GTP-binding" evidence="10">
    <location>
        <begin position="381"/>
        <end position="394"/>
    </location>
</feature>
<accession>A5IN79</accession>
<dbReference type="PROSITE" id="PS00300">
    <property type="entry name" value="SRP54"/>
    <property type="match status" value="1"/>
</dbReference>
<dbReference type="InterPro" id="IPR018220">
    <property type="entry name" value="Adenylosuccin_syn_GTP-bd"/>
</dbReference>
<dbReference type="SMART" id="SM00788">
    <property type="entry name" value="Adenylsucc_synt"/>
    <property type="match status" value="1"/>
</dbReference>
<dbReference type="NCBIfam" id="NF002223">
    <property type="entry name" value="PRK01117.1"/>
    <property type="match status" value="1"/>
</dbReference>
<feature type="binding site" description="in other chain" evidence="8">
    <location>
        <position position="212"/>
    </location>
    <ligand>
        <name>IMP</name>
        <dbReference type="ChEBI" id="CHEBI:58053"/>
        <note>ligand shared between dimeric partners</note>
    </ligand>
</feature>
<dbReference type="CDD" id="cd03108">
    <property type="entry name" value="AdSS"/>
    <property type="match status" value="1"/>
</dbReference>
<feature type="active site" description="Proton acceptor" evidence="8">
    <location>
        <position position="12"/>
    </location>
</feature>
<name>A5IN79_THEP1</name>
<comment type="subcellular location">
    <subcellularLocation>
        <location evidence="8">Cytoplasm</location>
    </subcellularLocation>
</comment>
<dbReference type="PANTHER" id="PTHR11846">
    <property type="entry name" value="ADENYLOSUCCINATE SYNTHETASE"/>
    <property type="match status" value="1"/>
</dbReference>
<reference evidence="12" key="1">
    <citation type="submission" date="2007-05" db="EMBL/GenBank/DDBJ databases">
        <title>Complete sequence of Thermotoga petrophila RKU-1.</title>
        <authorList>
            <consortium name="US DOE Joint Genome Institute"/>
            <person name="Copeland A."/>
            <person name="Lucas S."/>
            <person name="Lapidus A."/>
            <person name="Barry K."/>
            <person name="Glavina del Rio T."/>
            <person name="Dalin E."/>
            <person name="Tice H."/>
            <person name="Pitluck S."/>
            <person name="Sims D."/>
            <person name="Brettin T."/>
            <person name="Bruce D."/>
            <person name="Detter J.C."/>
            <person name="Han C."/>
            <person name="Tapia R."/>
            <person name="Schmutz J."/>
            <person name="Larimer F."/>
            <person name="Land M."/>
            <person name="Hauser L."/>
            <person name="Kyrpides N."/>
            <person name="Mikhailova N."/>
            <person name="Nelson K."/>
            <person name="Gogarten J.P."/>
            <person name="Noll K."/>
            <person name="Richardson P."/>
        </authorList>
    </citation>
    <scope>NUCLEOTIDE SEQUENCE [LARGE SCALE GENOMIC DNA]</scope>
    <source>
        <strain evidence="12">ATCC BAA-488 / DSM 13995 / JCM 10881 / RKU-1</strain>
    </source>
</reference>
<feature type="binding site" evidence="8">
    <location>
        <begin position="11"/>
        <end position="17"/>
    </location>
    <ligand>
        <name>GTP</name>
        <dbReference type="ChEBI" id="CHEBI:37565"/>
    </ligand>
</feature>
<comment type="catalytic activity">
    <reaction evidence="8 9">
        <text>IMP + L-aspartate + GTP = N(6)-(1,2-dicarboxyethyl)-AMP + GDP + phosphate + 2 H(+)</text>
        <dbReference type="Rhea" id="RHEA:15753"/>
        <dbReference type="ChEBI" id="CHEBI:15378"/>
        <dbReference type="ChEBI" id="CHEBI:29991"/>
        <dbReference type="ChEBI" id="CHEBI:37565"/>
        <dbReference type="ChEBI" id="CHEBI:43474"/>
        <dbReference type="ChEBI" id="CHEBI:57567"/>
        <dbReference type="ChEBI" id="CHEBI:58053"/>
        <dbReference type="ChEBI" id="CHEBI:58189"/>
        <dbReference type="EC" id="6.3.4.4"/>
    </reaction>
</comment>
<dbReference type="STRING" id="390874.Tpet_1647"/>
<dbReference type="FunFam" id="3.90.170.10:FF:000001">
    <property type="entry name" value="Adenylosuccinate synthetase"/>
    <property type="match status" value="1"/>
</dbReference>